<sequence>MGQLVDGQWYDVWYDTSKTGGAFKREPTQFHSAISNEPNTRFPAEKGRYHLYVSLACPWAHRTLIFRKLKKLDDYIDVSIVHPHMLEYGWEFKKGMGATGDSLYELHYLYELYIKADNKYSGRVTVPVLWDKKEKTIVNNESAEIIQQFNQAFNHLTGDNQDFYPEPLRAEIDALNERIYNAINNGVYRCGFATTQQAYEEAYIQLFLLLYELDVRLRHQKYLFGEQLTEADWRLFTTLIRFDAVYYSHFKTNQQRISDYKGLQPYLVRLYHHPGISETVNFLHIKQHYYFSHKTINPTQIVPLGPKLNFDQSPSKSS</sequence>
<keyword evidence="5" id="KW-0808">Transferase</keyword>
<proteinExistence type="predicted"/>
<dbReference type="OrthoDB" id="9769158at2"/>
<dbReference type="PROSITE" id="PS50405">
    <property type="entry name" value="GST_CTER"/>
    <property type="match status" value="1"/>
</dbReference>
<dbReference type="RefSeq" id="WP_058458586.1">
    <property type="nucleotide sequence ID" value="NZ_CAAAIY010000029.1"/>
</dbReference>
<name>A0A0W0RW57_LEGBO</name>
<feature type="site" description="Lowers pKa of active site Cys" evidence="3">
    <location>
        <position position="289"/>
    </location>
</feature>
<dbReference type="CDD" id="cd03190">
    <property type="entry name" value="GST_C_Omega_like"/>
    <property type="match status" value="1"/>
</dbReference>
<dbReference type="InterPro" id="IPR047047">
    <property type="entry name" value="GST_Omega-like_C"/>
</dbReference>
<evidence type="ECO:0000313" key="5">
    <source>
        <dbReference type="EMBL" id="KTC75286.1"/>
    </source>
</evidence>
<dbReference type="SUPFAM" id="SSF52833">
    <property type="entry name" value="Thioredoxin-like"/>
    <property type="match status" value="1"/>
</dbReference>
<dbReference type="EMBL" id="LNXU01000011">
    <property type="protein sequence ID" value="KTC75286.1"/>
    <property type="molecule type" value="Genomic_DNA"/>
</dbReference>
<feature type="binding site" evidence="2">
    <location>
        <position position="90"/>
    </location>
    <ligand>
        <name>glutathione</name>
        <dbReference type="ChEBI" id="CHEBI:57925"/>
    </ligand>
</feature>
<dbReference type="Pfam" id="PF13410">
    <property type="entry name" value="GST_C_2"/>
    <property type="match status" value="1"/>
</dbReference>
<feature type="site" description="Lowers pKa of active site Cys" evidence="3">
    <location>
        <position position="246"/>
    </location>
</feature>
<comment type="caution">
    <text evidence="5">The sequence shown here is derived from an EMBL/GenBank/DDBJ whole genome shotgun (WGS) entry which is preliminary data.</text>
</comment>
<organism evidence="5 6">
    <name type="scientific">Legionella bozemanae</name>
    <name type="common">Fluoribacter bozemanae</name>
    <dbReference type="NCBI Taxonomy" id="447"/>
    <lineage>
        <taxon>Bacteria</taxon>
        <taxon>Pseudomonadati</taxon>
        <taxon>Pseudomonadota</taxon>
        <taxon>Gammaproteobacteria</taxon>
        <taxon>Legionellales</taxon>
        <taxon>Legionellaceae</taxon>
        <taxon>Legionella</taxon>
    </lineage>
</organism>
<dbReference type="PANTHER" id="PTHR32419:SF6">
    <property type="entry name" value="GLUTATHIONE S-TRANSFERASE OMEGA-LIKE 1-RELATED"/>
    <property type="match status" value="1"/>
</dbReference>
<dbReference type="InterPro" id="IPR004045">
    <property type="entry name" value="Glutathione_S-Trfase_N"/>
</dbReference>
<dbReference type="Gene3D" id="3.40.30.10">
    <property type="entry name" value="Glutaredoxin"/>
    <property type="match status" value="1"/>
</dbReference>
<dbReference type="InterPro" id="IPR036249">
    <property type="entry name" value="Thioredoxin-like_sf"/>
</dbReference>
<feature type="domain" description="GST C-terminal" evidence="4">
    <location>
        <begin position="165"/>
        <end position="292"/>
    </location>
</feature>
<accession>A0A0W0RW57</accession>
<dbReference type="Pfam" id="PF13409">
    <property type="entry name" value="GST_N_2"/>
    <property type="match status" value="1"/>
</dbReference>
<dbReference type="GO" id="GO:0005737">
    <property type="term" value="C:cytoplasm"/>
    <property type="evidence" value="ECO:0007669"/>
    <property type="project" value="TreeGrafter"/>
</dbReference>
<evidence type="ECO:0000313" key="6">
    <source>
        <dbReference type="Proteomes" id="UP000054695"/>
    </source>
</evidence>
<dbReference type="InterPro" id="IPR040079">
    <property type="entry name" value="Glutathione_S-Trfase"/>
</dbReference>
<dbReference type="FunFam" id="3.40.30.10:FF:000058">
    <property type="entry name" value="Glutathione S-transferase, omega"/>
    <property type="match status" value="1"/>
</dbReference>
<dbReference type="SFLD" id="SFLDG01148">
    <property type="entry name" value="Xi_(cytGST)"/>
    <property type="match status" value="1"/>
</dbReference>
<reference evidence="5 6" key="1">
    <citation type="submission" date="2015-11" db="EMBL/GenBank/DDBJ databases">
        <title>Genomic analysis of 38 Legionella species identifies large and diverse effector repertoires.</title>
        <authorList>
            <person name="Burstein D."/>
            <person name="Amaro F."/>
            <person name="Zusman T."/>
            <person name="Lifshitz Z."/>
            <person name="Cohen O."/>
            <person name="Gilbert J.A."/>
            <person name="Pupko T."/>
            <person name="Shuman H.A."/>
            <person name="Segal G."/>
        </authorList>
    </citation>
    <scope>NUCLEOTIDE SEQUENCE [LARGE SCALE GENOMIC DNA]</scope>
    <source>
        <strain evidence="5 6">WIGA</strain>
    </source>
</reference>
<protein>
    <submittedName>
        <fullName evidence="5">S-transferase</fullName>
    </submittedName>
</protein>
<gene>
    <name evidence="5" type="primary">yqjG</name>
    <name evidence="5" type="ORF">Lboz_0893</name>
</gene>
<evidence type="ECO:0000259" key="4">
    <source>
        <dbReference type="PROSITE" id="PS50405"/>
    </source>
</evidence>
<dbReference type="InterPro" id="IPR016639">
    <property type="entry name" value="GST_Omega/GSH"/>
</dbReference>
<keyword evidence="6" id="KW-1185">Reference proteome</keyword>
<dbReference type="PANTHER" id="PTHR32419">
    <property type="entry name" value="GLUTATHIONYL-HYDROQUINONE REDUCTASE"/>
    <property type="match status" value="1"/>
</dbReference>
<dbReference type="SUPFAM" id="SSF47616">
    <property type="entry name" value="GST C-terminal domain-like"/>
    <property type="match status" value="1"/>
</dbReference>
<evidence type="ECO:0000256" key="3">
    <source>
        <dbReference type="PIRSR" id="PIRSR015753-3"/>
    </source>
</evidence>
<dbReference type="SFLD" id="SFLDS00019">
    <property type="entry name" value="Glutathione_Transferase_(cytos"/>
    <property type="match status" value="1"/>
</dbReference>
<dbReference type="GO" id="GO:0004364">
    <property type="term" value="F:glutathione transferase activity"/>
    <property type="evidence" value="ECO:0007669"/>
    <property type="project" value="InterPro"/>
</dbReference>
<dbReference type="InterPro" id="IPR036282">
    <property type="entry name" value="Glutathione-S-Trfase_C_sf"/>
</dbReference>
<dbReference type="STRING" id="447.Lboz_0893"/>
<evidence type="ECO:0000256" key="2">
    <source>
        <dbReference type="PIRSR" id="PIRSR015753-2"/>
    </source>
</evidence>
<dbReference type="PIRSF" id="PIRSF015753">
    <property type="entry name" value="GST"/>
    <property type="match status" value="1"/>
</dbReference>
<dbReference type="InterPro" id="IPR010987">
    <property type="entry name" value="Glutathione-S-Trfase_C-like"/>
</dbReference>
<feature type="active site" description="Nucleophile" evidence="1">
    <location>
        <position position="57"/>
    </location>
</feature>
<dbReference type="Proteomes" id="UP000054695">
    <property type="component" value="Unassembled WGS sequence"/>
</dbReference>
<feature type="active site" description="Proton donor/acceptor" evidence="1">
    <location>
        <position position="188"/>
    </location>
</feature>
<dbReference type="PATRIC" id="fig|447.4.peg.966"/>
<feature type="binding site" evidence="2">
    <location>
        <begin position="123"/>
        <end position="126"/>
    </location>
    <ligand>
        <name>glutathione</name>
        <dbReference type="ChEBI" id="CHEBI:57925"/>
    </ligand>
</feature>
<dbReference type="Gene3D" id="1.20.1050.10">
    <property type="match status" value="1"/>
</dbReference>
<dbReference type="SFLD" id="SFLDG01206">
    <property type="entry name" value="Xi.1"/>
    <property type="match status" value="1"/>
</dbReference>
<dbReference type="AlphaFoldDB" id="A0A0W0RW57"/>
<feature type="binding site" evidence="2">
    <location>
        <begin position="141"/>
        <end position="142"/>
    </location>
    <ligand>
        <name>glutathione</name>
        <dbReference type="ChEBI" id="CHEBI:57925"/>
    </ligand>
</feature>
<evidence type="ECO:0000256" key="1">
    <source>
        <dbReference type="PIRSR" id="PIRSR015753-1"/>
    </source>
</evidence>